<dbReference type="Pfam" id="PF03709">
    <property type="entry name" value="OKR_DC_1_N"/>
    <property type="match status" value="1"/>
</dbReference>
<dbReference type="GO" id="GO:0005829">
    <property type="term" value="C:cytosol"/>
    <property type="evidence" value="ECO:0007669"/>
    <property type="project" value="TreeGrafter"/>
</dbReference>
<dbReference type="CDD" id="cd00615">
    <property type="entry name" value="Orn_deC_like"/>
    <property type="match status" value="1"/>
</dbReference>
<dbReference type="SUPFAM" id="SSF53383">
    <property type="entry name" value="PLP-dependent transferases"/>
    <property type="match status" value="1"/>
</dbReference>
<dbReference type="InterPro" id="IPR000310">
    <property type="entry name" value="Orn/Lys/Arg_deCO2ase_major_dom"/>
</dbReference>
<evidence type="ECO:0000256" key="4">
    <source>
        <dbReference type="ARBA" id="ARBA00023239"/>
    </source>
</evidence>
<feature type="compositionally biased region" description="Basic residues" evidence="6">
    <location>
        <begin position="770"/>
        <end position="780"/>
    </location>
</feature>
<feature type="domain" description="Orn/Lys/Arg decarboxylase N-terminal" evidence="8">
    <location>
        <begin position="21"/>
        <end position="139"/>
    </location>
</feature>
<protein>
    <submittedName>
        <fullName evidence="11">Orn/Lys/Arg decarboxylase N-terminal domain-containing protein</fullName>
    </submittedName>
</protein>
<organism evidence="11">
    <name type="scientific">Edaphobacter paludis</name>
    <dbReference type="NCBI Taxonomy" id="3035702"/>
    <lineage>
        <taxon>Bacteria</taxon>
        <taxon>Pseudomonadati</taxon>
        <taxon>Acidobacteriota</taxon>
        <taxon>Terriglobia</taxon>
        <taxon>Terriglobales</taxon>
        <taxon>Acidobacteriaceae</taxon>
        <taxon>Edaphobacter</taxon>
    </lineage>
</organism>
<dbReference type="AlphaFoldDB" id="A0AAU7DBM0"/>
<dbReference type="Gene3D" id="3.40.50.2300">
    <property type="match status" value="1"/>
</dbReference>
<evidence type="ECO:0000256" key="3">
    <source>
        <dbReference type="ARBA" id="ARBA00022898"/>
    </source>
</evidence>
<sequence>MNEGRWVLLIASEVGGTDSVSDRAMERLVDAIKREGYEVVRTSTPEDGLSLVTSDPSHSAILLDWDLEGDNQFDQRAALKILRAVRHRNKKIPIFLIADRTLVSELPLEVVKQVHEYIHLFGDTPAFIANRVDFAVERYHEQLLPPYFRELKKYNDQGAYSWDAPGHMGGVAFLKHPVGMEFQRFFGENIMRSDLGISTSQLGSWLDHIGPPGESERNAARIFGADWTFYVLGGSSTSNQIVGHGVIAQDDIVLADANCHKSICHSLTVTGARPVYMKPTRNGYGMIGLVPIKRFSPEFIRGLIDKSPLCTGVANQNPTYAVVTNSTYDGLCYDVNKVVTELSKSVPRVHFDEAWYAYAKFHEIYRGRFAMGVPDDLPNRPTLFSVQSTHKMLAAFSMGSMVHIKLSPRAPLDFDQFNESFMMHGTTSPFYPLIASLDVAAAMMDEPAGPTLMDETIQDAITFRKAMSSVAHRLRAEDGDGWFFRLFQPEQVTDSITGVTHVFEEAPDELLATNPHCWTLKPGEDWHGFQNDDIADEYCMLDPTKVTILMPGVNAQGNVSDWGIPAAILTEFLDSRRVEIARTGDYTVLVLFSVGTSKGKWGSLLENLFEFKRLYDSEAPLEEALPELVAKYPNRYRNITLKELSDEMHSVMMQLRLANLVGEACDEDFDPVLTPAQTYQKLLRNETEKTRFADMPGRIAAVMLVPYPPGIPMSMPGERFGGADSPVIRLILAMEEFGKRFPGFEREVHGVEVDSDGNYWMRSVVEATSKRRNGNGKHRPPSSAPPLKKPRKPKPAAEPPTLDDLNPLAER</sequence>
<dbReference type="GO" id="GO:0006527">
    <property type="term" value="P:L-arginine catabolic process"/>
    <property type="evidence" value="ECO:0007669"/>
    <property type="project" value="TreeGrafter"/>
</dbReference>
<evidence type="ECO:0000259" key="8">
    <source>
        <dbReference type="Pfam" id="PF03709"/>
    </source>
</evidence>
<dbReference type="PANTHER" id="PTHR45229">
    <property type="entry name" value="CONSTITUTIVE ORNITHINE DECARBOXYLASE"/>
    <property type="match status" value="1"/>
</dbReference>
<dbReference type="Pfam" id="PF03711">
    <property type="entry name" value="OKR_DC_1_C"/>
    <property type="match status" value="1"/>
</dbReference>
<evidence type="ECO:0000313" key="10">
    <source>
        <dbReference type="EMBL" id="XBH11542.1"/>
    </source>
</evidence>
<dbReference type="InterPro" id="IPR015421">
    <property type="entry name" value="PyrdxlP-dep_Trfase_major"/>
</dbReference>
<dbReference type="Gene3D" id="3.90.1150.10">
    <property type="entry name" value="Aspartate Aminotransferase, domain 1"/>
    <property type="match status" value="1"/>
</dbReference>
<dbReference type="GO" id="GO:0030170">
    <property type="term" value="F:pyridoxal phosphate binding"/>
    <property type="evidence" value="ECO:0007669"/>
    <property type="project" value="TreeGrafter"/>
</dbReference>
<evidence type="ECO:0000256" key="5">
    <source>
        <dbReference type="PIRSR" id="PIRSR009393-1"/>
    </source>
</evidence>
<feature type="modified residue" description="N6-(pyridoxal phosphate)lysine" evidence="5">
    <location>
        <position position="391"/>
    </location>
</feature>
<dbReference type="Gene3D" id="3.90.100.10">
    <property type="entry name" value="Orn/Lys/Arg decarboxylase, C-terminal domain"/>
    <property type="match status" value="1"/>
</dbReference>
<feature type="domain" description="Orn/Lys/Arg decarboxylase C-terminal" evidence="9">
    <location>
        <begin position="625"/>
        <end position="754"/>
    </location>
</feature>
<evidence type="ECO:0000259" key="7">
    <source>
        <dbReference type="Pfam" id="PF01276"/>
    </source>
</evidence>
<proteinExistence type="inferred from homology"/>
<evidence type="ECO:0000259" key="9">
    <source>
        <dbReference type="Pfam" id="PF03711"/>
    </source>
</evidence>
<dbReference type="InterPro" id="IPR015424">
    <property type="entry name" value="PyrdxlP-dep_Trfase"/>
</dbReference>
<dbReference type="Gene3D" id="3.40.640.10">
    <property type="entry name" value="Type I PLP-dependent aspartate aminotransferase-like (Major domain)"/>
    <property type="match status" value="1"/>
</dbReference>
<comment type="similarity">
    <text evidence="1">Belongs to the Orn/Lys/Arg decarboxylase class-I family.</text>
</comment>
<dbReference type="PANTHER" id="PTHR45229:SF3">
    <property type="entry name" value="BIODEGRADATIVE ARGININE DECARBOXYLASE"/>
    <property type="match status" value="1"/>
</dbReference>
<keyword evidence="4" id="KW-0456">Lyase</keyword>
<dbReference type="GO" id="GO:0008792">
    <property type="term" value="F:arginine decarboxylase activity"/>
    <property type="evidence" value="ECO:0007669"/>
    <property type="project" value="TreeGrafter"/>
</dbReference>
<evidence type="ECO:0000256" key="1">
    <source>
        <dbReference type="ARBA" id="ARBA00010671"/>
    </source>
</evidence>
<dbReference type="SUPFAM" id="SSF55904">
    <property type="entry name" value="Ornithine decarboxylase C-terminal domain"/>
    <property type="match status" value="1"/>
</dbReference>
<dbReference type="InterPro" id="IPR008286">
    <property type="entry name" value="Prn/Lys/Arg_de-COase_C"/>
</dbReference>
<reference evidence="11" key="1">
    <citation type="submission" date="2023-03" db="EMBL/GenBank/DDBJ databases">
        <title>Edaphobacter sp.</title>
        <authorList>
            <person name="Huber K.J."/>
            <person name="Papendorf J."/>
            <person name="Pilke C."/>
            <person name="Bunk B."/>
            <person name="Sproeer C."/>
            <person name="Pester M."/>
        </authorList>
    </citation>
    <scope>NUCLEOTIDE SEQUENCE</scope>
    <source>
        <strain evidence="10">DSM 109919</strain>
        <strain evidence="11">DSM 109920</strain>
    </source>
</reference>
<dbReference type="InterPro" id="IPR015422">
    <property type="entry name" value="PyrdxlP-dep_Trfase_small"/>
</dbReference>
<evidence type="ECO:0000256" key="2">
    <source>
        <dbReference type="ARBA" id="ARBA00022793"/>
    </source>
</evidence>
<keyword evidence="2" id="KW-0210">Decarboxylase</keyword>
<dbReference type="EMBL" id="CP121195">
    <property type="protein sequence ID" value="XBH15025.1"/>
    <property type="molecule type" value="Genomic_DNA"/>
</dbReference>
<keyword evidence="3 5" id="KW-0663">Pyridoxal phosphate</keyword>
<dbReference type="InterPro" id="IPR005308">
    <property type="entry name" value="OKR_de-COase_N"/>
</dbReference>
<evidence type="ECO:0000313" key="11">
    <source>
        <dbReference type="EMBL" id="XBH15025.1"/>
    </source>
</evidence>
<dbReference type="RefSeq" id="WP_348269034.1">
    <property type="nucleotide sequence ID" value="NZ_CP121194.1"/>
</dbReference>
<dbReference type="KEGG" id="epl:P4G45_07410"/>
<gene>
    <name evidence="10" type="ORF">P4G45_07410</name>
    <name evidence="11" type="ORF">P8936_07645</name>
</gene>
<dbReference type="InterPro" id="IPR036633">
    <property type="entry name" value="Prn/Lys/Arg_de-COase_C_sf"/>
</dbReference>
<dbReference type="InterPro" id="IPR011193">
    <property type="entry name" value="Orn/lys/arg_de-COase"/>
</dbReference>
<name>A0AAU7DBM0_9BACT</name>
<feature type="domain" description="Orn/Lys/Arg decarboxylases family 1 pyridoxal-P attachment site" evidence="7">
    <location>
        <begin position="145"/>
        <end position="599"/>
    </location>
</feature>
<dbReference type="PIRSF" id="PIRSF009393">
    <property type="entry name" value="Orn_decarb"/>
    <property type="match status" value="1"/>
</dbReference>
<accession>A0AAU7D0S0</accession>
<dbReference type="Pfam" id="PF01276">
    <property type="entry name" value="OKR_DC_1"/>
    <property type="match status" value="1"/>
</dbReference>
<accession>A0AAU7DBM0</accession>
<feature type="region of interest" description="Disordered" evidence="6">
    <location>
        <begin position="767"/>
        <end position="811"/>
    </location>
</feature>
<dbReference type="EMBL" id="CP121194">
    <property type="protein sequence ID" value="XBH11542.1"/>
    <property type="molecule type" value="Genomic_DNA"/>
</dbReference>
<evidence type="ECO:0000256" key="6">
    <source>
        <dbReference type="SAM" id="MobiDB-lite"/>
    </source>
</evidence>